<evidence type="ECO:0000256" key="4">
    <source>
        <dbReference type="ARBA" id="ARBA00022692"/>
    </source>
</evidence>
<dbReference type="InterPro" id="IPR036458">
    <property type="entry name" value="Na:dicarbo_symporter_sf"/>
</dbReference>
<name>A0ABT2S5R6_9FIRM</name>
<comment type="catalytic activity">
    <reaction evidence="9">
        <text>L-threonine(in) + Na(+)(in) = L-threonine(out) + Na(+)(out)</text>
        <dbReference type="Rhea" id="RHEA:69999"/>
        <dbReference type="ChEBI" id="CHEBI:29101"/>
        <dbReference type="ChEBI" id="CHEBI:57926"/>
    </reaction>
</comment>
<comment type="caution">
    <text evidence="9">Lacks conserved residue(s) required for the propagation of feature annotation.</text>
</comment>
<keyword evidence="4 9" id="KW-0812">Transmembrane</keyword>
<evidence type="ECO:0000256" key="6">
    <source>
        <dbReference type="ARBA" id="ARBA00022970"/>
    </source>
</evidence>
<keyword evidence="3 9" id="KW-1003">Cell membrane</keyword>
<evidence type="ECO:0000256" key="1">
    <source>
        <dbReference type="ARBA" id="ARBA00004141"/>
    </source>
</evidence>
<reference evidence="10 11" key="1">
    <citation type="journal article" date="2021" name="ISME Commun">
        <title>Automated analysis of genomic sequences facilitates high-throughput and comprehensive description of bacteria.</title>
        <authorList>
            <person name="Hitch T.C.A."/>
        </authorList>
    </citation>
    <scope>NUCLEOTIDE SEQUENCE [LARGE SCALE GENOMIC DNA]</scope>
    <source>
        <strain evidence="10 11">Sanger_02</strain>
    </source>
</reference>
<keyword evidence="2 9" id="KW-0813">Transport</keyword>
<dbReference type="InterPro" id="IPR023025">
    <property type="entry name" value="Ser_Thr_transp_SstT"/>
</dbReference>
<evidence type="ECO:0000256" key="7">
    <source>
        <dbReference type="ARBA" id="ARBA00022989"/>
    </source>
</evidence>
<dbReference type="PANTHER" id="PTHR42865">
    <property type="entry name" value="PROTON/GLUTAMATE-ASPARTATE SYMPORTER"/>
    <property type="match status" value="1"/>
</dbReference>
<dbReference type="Gene3D" id="1.10.3860.10">
    <property type="entry name" value="Sodium:dicarboxylate symporter"/>
    <property type="match status" value="1"/>
</dbReference>
<keyword evidence="7 9" id="KW-1133">Transmembrane helix</keyword>
<dbReference type="PANTHER" id="PTHR42865:SF8">
    <property type="entry name" value="SERINE_THREONINE TRANSPORTER SSTT"/>
    <property type="match status" value="1"/>
</dbReference>
<dbReference type="SUPFAM" id="SSF118215">
    <property type="entry name" value="Proton glutamate symport protein"/>
    <property type="match status" value="1"/>
</dbReference>
<dbReference type="InterPro" id="IPR001991">
    <property type="entry name" value="Na-dicarboxylate_symporter"/>
</dbReference>
<evidence type="ECO:0000256" key="8">
    <source>
        <dbReference type="ARBA" id="ARBA00023136"/>
    </source>
</evidence>
<evidence type="ECO:0000256" key="3">
    <source>
        <dbReference type="ARBA" id="ARBA00022475"/>
    </source>
</evidence>
<sequence>MKKVIEKWNQISLIKRIICGLILGLILGLTIPQVTVISMLGDIFVGALKAIAPVLVFFLVMSALSGQHIGQRTNMSTIIILYLLGTFLAGAVAVIASFLFPVSLTLTENTQDLTAPGGVGEVLTNLLMNIVSNPINALAEANYVGVLTWAVIFGIALKRASDSTKQMLSDIADAISTAVRWIISCAPFGIMGLMFTTVSQQGLNVLASYGRLLIILLGTMFFVALIVNPLIAYICMRRNPYPLVFRCLRDSGLTAFFTRSSAANIPVNMELCESLGLDEDTYSISIPLGATINMGGAAITISTLTLAATHTLNIHVDLPTAIILCVLSAASACGASGVAGGSLLLIPLACSLFGIPNDLSMQVVGVGFIIGVLQDSCETALNSSTDALFTAIAEFRDRRLHPERYTSKS</sequence>
<dbReference type="PRINTS" id="PR00173">
    <property type="entry name" value="EDTRNSPORT"/>
</dbReference>
<evidence type="ECO:0000256" key="2">
    <source>
        <dbReference type="ARBA" id="ARBA00022448"/>
    </source>
</evidence>
<accession>A0ABT2S5R6</accession>
<proteinExistence type="inferred from homology"/>
<dbReference type="Pfam" id="PF00375">
    <property type="entry name" value="SDF"/>
    <property type="match status" value="1"/>
</dbReference>
<feature type="transmembrane region" description="Helical" evidence="9">
    <location>
        <begin position="135"/>
        <end position="157"/>
    </location>
</feature>
<comment type="subcellular location">
    <subcellularLocation>
        <location evidence="9">Cell membrane</location>
        <topology evidence="9">Multi-pass membrane protein</topology>
    </subcellularLocation>
    <subcellularLocation>
        <location evidence="1">Membrane</location>
        <topology evidence="1">Multi-pass membrane protein</topology>
    </subcellularLocation>
</comment>
<protein>
    <recommendedName>
        <fullName evidence="9">Serine/threonine transporter SstT</fullName>
    </recommendedName>
    <alternativeName>
        <fullName evidence="9">Na(+)/serine-threonine symporter</fullName>
    </alternativeName>
</protein>
<feature type="transmembrane region" description="Helical" evidence="9">
    <location>
        <begin position="78"/>
        <end position="100"/>
    </location>
</feature>
<organism evidence="10 11">
    <name type="scientific">Dorea ammoniilytica</name>
    <dbReference type="NCBI Taxonomy" id="2981788"/>
    <lineage>
        <taxon>Bacteria</taxon>
        <taxon>Bacillati</taxon>
        <taxon>Bacillota</taxon>
        <taxon>Clostridia</taxon>
        <taxon>Lachnospirales</taxon>
        <taxon>Lachnospiraceae</taxon>
        <taxon>Dorea</taxon>
    </lineage>
</organism>
<dbReference type="HAMAP" id="MF_01582">
    <property type="entry name" value="Ser_Thr_transp_SstT"/>
    <property type="match status" value="1"/>
</dbReference>
<feature type="transmembrane region" description="Helical" evidence="9">
    <location>
        <begin position="212"/>
        <end position="236"/>
    </location>
</feature>
<feature type="transmembrane region" description="Helical" evidence="9">
    <location>
        <begin position="178"/>
        <end position="200"/>
    </location>
</feature>
<dbReference type="Proteomes" id="UP001207605">
    <property type="component" value="Unassembled WGS sequence"/>
</dbReference>
<feature type="transmembrane region" description="Helical" evidence="9">
    <location>
        <begin position="12"/>
        <end position="31"/>
    </location>
</feature>
<keyword evidence="8 9" id="KW-0472">Membrane</keyword>
<dbReference type="NCBIfam" id="NF010151">
    <property type="entry name" value="PRK13628.1"/>
    <property type="match status" value="1"/>
</dbReference>
<keyword evidence="5 9" id="KW-0769">Symport</keyword>
<evidence type="ECO:0000256" key="5">
    <source>
        <dbReference type="ARBA" id="ARBA00022847"/>
    </source>
</evidence>
<keyword evidence="6 9" id="KW-0029">Amino-acid transport</keyword>
<dbReference type="RefSeq" id="WP_262581432.1">
    <property type="nucleotide sequence ID" value="NZ_JAOQJV010000006.1"/>
</dbReference>
<comment type="caution">
    <text evidence="10">The sequence shown here is derived from an EMBL/GenBank/DDBJ whole genome shotgun (WGS) entry which is preliminary data.</text>
</comment>
<comment type="similarity">
    <text evidence="9">Belongs to the dicarboxylate/amino acid:cation symporter (DAACS) (TC 2.A.23) family.</text>
</comment>
<evidence type="ECO:0000256" key="9">
    <source>
        <dbReference type="HAMAP-Rule" id="MF_01582"/>
    </source>
</evidence>
<evidence type="ECO:0000313" key="10">
    <source>
        <dbReference type="EMBL" id="MCU6699939.1"/>
    </source>
</evidence>
<evidence type="ECO:0000313" key="11">
    <source>
        <dbReference type="Proteomes" id="UP001207605"/>
    </source>
</evidence>
<comment type="function">
    <text evidence="9">Involved in the import of serine and threonine into the cell, with the concomitant import of sodium (symport system).</text>
</comment>
<keyword evidence="11" id="KW-1185">Reference proteome</keyword>
<feature type="transmembrane region" description="Helical" evidence="9">
    <location>
        <begin position="43"/>
        <end position="66"/>
    </location>
</feature>
<comment type="catalytic activity">
    <reaction evidence="9">
        <text>L-serine(in) + Na(+)(in) = L-serine(out) + Na(+)(out)</text>
        <dbReference type="Rhea" id="RHEA:29575"/>
        <dbReference type="ChEBI" id="CHEBI:29101"/>
        <dbReference type="ChEBI" id="CHEBI:33384"/>
    </reaction>
</comment>
<gene>
    <name evidence="9 10" type="primary">sstT</name>
    <name evidence="10" type="ORF">OCV65_06810</name>
</gene>
<dbReference type="EMBL" id="JAOQJV010000006">
    <property type="protein sequence ID" value="MCU6699939.1"/>
    <property type="molecule type" value="Genomic_DNA"/>
</dbReference>